<sequence length="103" mass="11659">MTGTSIHHPSKTAHQPAGKSGLALPSDRMTKRRRDGDTDCYPAPTQRATGQVVQMLYVCFGAWFFMPTFISGSYFMSISHVHAHICRRLLRFTSGETKRNEKR</sequence>
<dbReference type="Proteomes" id="UP000799324">
    <property type="component" value="Unassembled WGS sequence"/>
</dbReference>
<keyword evidence="4" id="KW-1185">Reference proteome</keyword>
<evidence type="ECO:0000313" key="4">
    <source>
        <dbReference type="Proteomes" id="UP000799324"/>
    </source>
</evidence>
<keyword evidence="2" id="KW-0472">Membrane</keyword>
<accession>A0A6A6SS84</accession>
<keyword evidence="2" id="KW-1133">Transmembrane helix</keyword>
<gene>
    <name evidence="3" type="ORF">K491DRAFT_697094</name>
</gene>
<evidence type="ECO:0000256" key="1">
    <source>
        <dbReference type="SAM" id="MobiDB-lite"/>
    </source>
</evidence>
<protein>
    <recommendedName>
        <fullName evidence="5">Transmembrane protein</fullName>
    </recommendedName>
</protein>
<reference evidence="3" key="1">
    <citation type="journal article" date="2020" name="Stud. Mycol.">
        <title>101 Dothideomycetes genomes: a test case for predicting lifestyles and emergence of pathogens.</title>
        <authorList>
            <person name="Haridas S."/>
            <person name="Albert R."/>
            <person name="Binder M."/>
            <person name="Bloem J."/>
            <person name="Labutti K."/>
            <person name="Salamov A."/>
            <person name="Andreopoulos B."/>
            <person name="Baker S."/>
            <person name="Barry K."/>
            <person name="Bills G."/>
            <person name="Bluhm B."/>
            <person name="Cannon C."/>
            <person name="Castanera R."/>
            <person name="Culley D."/>
            <person name="Daum C."/>
            <person name="Ezra D."/>
            <person name="Gonzalez J."/>
            <person name="Henrissat B."/>
            <person name="Kuo A."/>
            <person name="Liang C."/>
            <person name="Lipzen A."/>
            <person name="Lutzoni F."/>
            <person name="Magnuson J."/>
            <person name="Mondo S."/>
            <person name="Nolan M."/>
            <person name="Ohm R."/>
            <person name="Pangilinan J."/>
            <person name="Park H.-J."/>
            <person name="Ramirez L."/>
            <person name="Alfaro M."/>
            <person name="Sun H."/>
            <person name="Tritt A."/>
            <person name="Yoshinaga Y."/>
            <person name="Zwiers L.-H."/>
            <person name="Turgeon B."/>
            <person name="Goodwin S."/>
            <person name="Spatafora J."/>
            <person name="Crous P."/>
            <person name="Grigoriev I."/>
        </authorList>
    </citation>
    <scope>NUCLEOTIDE SEQUENCE</scope>
    <source>
        <strain evidence="3">CBS 122681</strain>
    </source>
</reference>
<evidence type="ECO:0008006" key="5">
    <source>
        <dbReference type="Google" id="ProtNLM"/>
    </source>
</evidence>
<evidence type="ECO:0000313" key="3">
    <source>
        <dbReference type="EMBL" id="KAF2650636.1"/>
    </source>
</evidence>
<organism evidence="3 4">
    <name type="scientific">Lophiostoma macrostomum CBS 122681</name>
    <dbReference type="NCBI Taxonomy" id="1314788"/>
    <lineage>
        <taxon>Eukaryota</taxon>
        <taxon>Fungi</taxon>
        <taxon>Dikarya</taxon>
        <taxon>Ascomycota</taxon>
        <taxon>Pezizomycotina</taxon>
        <taxon>Dothideomycetes</taxon>
        <taxon>Pleosporomycetidae</taxon>
        <taxon>Pleosporales</taxon>
        <taxon>Lophiostomataceae</taxon>
        <taxon>Lophiostoma</taxon>
    </lineage>
</organism>
<feature type="transmembrane region" description="Helical" evidence="2">
    <location>
        <begin position="55"/>
        <end position="78"/>
    </location>
</feature>
<proteinExistence type="predicted"/>
<feature type="region of interest" description="Disordered" evidence="1">
    <location>
        <begin position="1"/>
        <end position="44"/>
    </location>
</feature>
<name>A0A6A6SS84_9PLEO</name>
<dbReference type="EMBL" id="MU004448">
    <property type="protein sequence ID" value="KAF2650636.1"/>
    <property type="molecule type" value="Genomic_DNA"/>
</dbReference>
<evidence type="ECO:0000256" key="2">
    <source>
        <dbReference type="SAM" id="Phobius"/>
    </source>
</evidence>
<dbReference type="AlphaFoldDB" id="A0A6A6SS84"/>
<keyword evidence="2" id="KW-0812">Transmembrane</keyword>